<dbReference type="Gene3D" id="2.60.40.150">
    <property type="entry name" value="C2 domain"/>
    <property type="match status" value="1"/>
</dbReference>
<evidence type="ECO:0000259" key="2">
    <source>
        <dbReference type="PROSITE" id="PS50004"/>
    </source>
</evidence>
<organism evidence="3 4">
    <name type="scientific">Rubroshorea leprosula</name>
    <dbReference type="NCBI Taxonomy" id="152421"/>
    <lineage>
        <taxon>Eukaryota</taxon>
        <taxon>Viridiplantae</taxon>
        <taxon>Streptophyta</taxon>
        <taxon>Embryophyta</taxon>
        <taxon>Tracheophyta</taxon>
        <taxon>Spermatophyta</taxon>
        <taxon>Magnoliopsida</taxon>
        <taxon>eudicotyledons</taxon>
        <taxon>Gunneridae</taxon>
        <taxon>Pentapetalae</taxon>
        <taxon>rosids</taxon>
        <taxon>malvids</taxon>
        <taxon>Malvales</taxon>
        <taxon>Dipterocarpaceae</taxon>
        <taxon>Rubroshorea</taxon>
    </lineage>
</organism>
<dbReference type="AlphaFoldDB" id="A0AAV5ICF3"/>
<feature type="compositionally biased region" description="Low complexity" evidence="1">
    <location>
        <begin position="193"/>
        <end position="215"/>
    </location>
</feature>
<comment type="caution">
    <text evidence="3">The sequence shown here is derived from an EMBL/GenBank/DDBJ whole genome shotgun (WGS) entry which is preliminary data.</text>
</comment>
<feature type="region of interest" description="Disordered" evidence="1">
    <location>
        <begin position="168"/>
        <end position="215"/>
    </location>
</feature>
<sequence length="274" mass="30021">METHVLEVNLISAQELKEPSIKSRRLQTYAVVWVDPSMKLHSRIDKIGGENPSWNDKFFFKVSPDFLCSETSAVSVEIYAVGILRDNIIGTVRFLISNFLPSPAATSAVIPSMKAPAFTALQIRRPSGRFHGVLNICAMVINGSDFAALSGVSAIGYRDFMEESLRGRRRRPSFKKSKSTVDEYLSRASSENSFGDSGDQSDGGESTTSSSSTASTALKEWNGRIRYFPPKTNHLRSSSDGAGILCGLLPNRRASLCPSDLARAHDGSHGKRNW</sequence>
<dbReference type="InterPro" id="IPR044750">
    <property type="entry name" value="C2_SRC2/BAP"/>
</dbReference>
<dbReference type="CDD" id="cd04051">
    <property type="entry name" value="C2_SRC2_like"/>
    <property type="match status" value="1"/>
</dbReference>
<evidence type="ECO:0000313" key="3">
    <source>
        <dbReference type="EMBL" id="GKU96740.1"/>
    </source>
</evidence>
<dbReference type="SMART" id="SM00239">
    <property type="entry name" value="C2"/>
    <property type="match status" value="1"/>
</dbReference>
<dbReference type="PANTHER" id="PTHR32246:SF69">
    <property type="entry name" value="CALCIUM-DEPENDENT LIPID-BINDING (CALB DOMAIN) FAMILY PROTEIN"/>
    <property type="match status" value="1"/>
</dbReference>
<dbReference type="PANTHER" id="PTHR32246">
    <property type="entry name" value="INGRESSION PROTEIN FIC1"/>
    <property type="match status" value="1"/>
</dbReference>
<feature type="compositionally biased region" description="Basic residues" evidence="1">
    <location>
        <begin position="168"/>
        <end position="178"/>
    </location>
</feature>
<evidence type="ECO:0000313" key="4">
    <source>
        <dbReference type="Proteomes" id="UP001054252"/>
    </source>
</evidence>
<accession>A0AAV5ICF3</accession>
<dbReference type="GO" id="GO:0006952">
    <property type="term" value="P:defense response"/>
    <property type="evidence" value="ECO:0007669"/>
    <property type="project" value="InterPro"/>
</dbReference>
<reference evidence="3 4" key="1">
    <citation type="journal article" date="2021" name="Commun. Biol.">
        <title>The genome of Shorea leprosula (Dipterocarpaceae) highlights the ecological relevance of drought in aseasonal tropical rainforests.</title>
        <authorList>
            <person name="Ng K.K.S."/>
            <person name="Kobayashi M.J."/>
            <person name="Fawcett J.A."/>
            <person name="Hatakeyama M."/>
            <person name="Paape T."/>
            <person name="Ng C.H."/>
            <person name="Ang C.C."/>
            <person name="Tnah L.H."/>
            <person name="Lee C.T."/>
            <person name="Nishiyama T."/>
            <person name="Sese J."/>
            <person name="O'Brien M.J."/>
            <person name="Copetti D."/>
            <person name="Mohd Noor M.I."/>
            <person name="Ong R.C."/>
            <person name="Putra M."/>
            <person name="Sireger I.Z."/>
            <person name="Indrioko S."/>
            <person name="Kosugi Y."/>
            <person name="Izuno A."/>
            <person name="Isagi Y."/>
            <person name="Lee S.L."/>
            <person name="Shimizu K.K."/>
        </authorList>
    </citation>
    <scope>NUCLEOTIDE SEQUENCE [LARGE SCALE GENOMIC DNA]</scope>
    <source>
        <strain evidence="3">214</strain>
    </source>
</reference>
<keyword evidence="4" id="KW-1185">Reference proteome</keyword>
<name>A0AAV5ICF3_9ROSI</name>
<evidence type="ECO:0000256" key="1">
    <source>
        <dbReference type="SAM" id="MobiDB-lite"/>
    </source>
</evidence>
<proteinExistence type="predicted"/>
<dbReference type="EMBL" id="BPVZ01000010">
    <property type="protein sequence ID" value="GKU96740.1"/>
    <property type="molecule type" value="Genomic_DNA"/>
</dbReference>
<dbReference type="Proteomes" id="UP001054252">
    <property type="component" value="Unassembled WGS sequence"/>
</dbReference>
<feature type="domain" description="C2" evidence="2">
    <location>
        <begin position="1"/>
        <end position="110"/>
    </location>
</feature>
<dbReference type="SUPFAM" id="SSF49562">
    <property type="entry name" value="C2 domain (Calcium/lipid-binding domain, CaLB)"/>
    <property type="match status" value="1"/>
</dbReference>
<dbReference type="InterPro" id="IPR000008">
    <property type="entry name" value="C2_dom"/>
</dbReference>
<dbReference type="InterPro" id="IPR035892">
    <property type="entry name" value="C2_domain_sf"/>
</dbReference>
<dbReference type="Pfam" id="PF00168">
    <property type="entry name" value="C2"/>
    <property type="match status" value="1"/>
</dbReference>
<dbReference type="PROSITE" id="PS50004">
    <property type="entry name" value="C2"/>
    <property type="match status" value="1"/>
</dbReference>
<gene>
    <name evidence="3" type="ORF">SLEP1_g9941</name>
</gene>
<protein>
    <recommendedName>
        <fullName evidence="2">C2 domain-containing protein</fullName>
    </recommendedName>
</protein>